<dbReference type="EMBL" id="BARS01052038">
    <property type="protein sequence ID" value="GAG50953.1"/>
    <property type="molecule type" value="Genomic_DNA"/>
</dbReference>
<accession>X0YRF6</accession>
<name>X0YRF6_9ZZZZ</name>
<gene>
    <name evidence="1" type="ORF">S01H1_77434</name>
</gene>
<dbReference type="AlphaFoldDB" id="X0YRF6"/>
<evidence type="ECO:0000313" key="1">
    <source>
        <dbReference type="EMBL" id="GAG50953.1"/>
    </source>
</evidence>
<feature type="non-terminal residue" evidence="1">
    <location>
        <position position="1"/>
    </location>
</feature>
<organism evidence="1">
    <name type="scientific">marine sediment metagenome</name>
    <dbReference type="NCBI Taxonomy" id="412755"/>
    <lineage>
        <taxon>unclassified sequences</taxon>
        <taxon>metagenomes</taxon>
        <taxon>ecological metagenomes</taxon>
    </lineage>
</organism>
<reference evidence="1" key="1">
    <citation type="journal article" date="2014" name="Front. Microbiol.">
        <title>High frequency of phylogenetically diverse reductive dehalogenase-homologous genes in deep subseafloor sedimentary metagenomes.</title>
        <authorList>
            <person name="Kawai M."/>
            <person name="Futagami T."/>
            <person name="Toyoda A."/>
            <person name="Takaki Y."/>
            <person name="Nishi S."/>
            <person name="Hori S."/>
            <person name="Arai W."/>
            <person name="Tsubouchi T."/>
            <person name="Morono Y."/>
            <person name="Uchiyama I."/>
            <person name="Ito T."/>
            <person name="Fujiyama A."/>
            <person name="Inagaki F."/>
            <person name="Takami H."/>
        </authorList>
    </citation>
    <scope>NUCLEOTIDE SEQUENCE</scope>
    <source>
        <strain evidence="1">Expedition CK06-06</strain>
    </source>
</reference>
<comment type="caution">
    <text evidence="1">The sequence shown here is derived from an EMBL/GenBank/DDBJ whole genome shotgun (WGS) entry which is preliminary data.</text>
</comment>
<proteinExistence type="predicted"/>
<sequence length="139" mass="15207">YIPEPNETDLDGNPRVIGDAIDMGAYETNYIQAAMKLTPQMLNCNSKGNYVKAHLTLPEGFLPEDVDVNESAIAEPMGAESEYIKVLGAGTGPVKFEICFDREAFCETITETGEAEITVIGSLTTSRYFYATDTIKIKP</sequence>
<protein>
    <submittedName>
        <fullName evidence="1">Uncharacterized protein</fullName>
    </submittedName>
</protein>